<keyword evidence="1" id="KW-0812">Transmembrane</keyword>
<sequence length="173" mass="18179">MLVGLCIAVLVVMEAFLGLYVSLFSSPWVSGSKNSPSQVVLAVKACLLSTMLLTWGSALCHAGARGPKGAFTPRDVLSRIHAALKEPPAKLAAVIVSQSEQIKALGREYADVAELVTMAHEVAGAPPGGRASVSTVKIILYRPGPATRLPNGSEGIPTQFILRRTGRDALVLH</sequence>
<dbReference type="AlphaFoldDB" id="A0A1Q9BWB2"/>
<accession>A0A1Q9BWB2</accession>
<reference evidence="2 3" key="1">
    <citation type="submission" date="2016-02" db="EMBL/GenBank/DDBJ databases">
        <title>Genome analysis of coral dinoflagellate symbionts highlights evolutionary adaptations to a symbiotic lifestyle.</title>
        <authorList>
            <person name="Aranda M."/>
            <person name="Li Y."/>
            <person name="Liew Y.J."/>
            <person name="Baumgarten S."/>
            <person name="Simakov O."/>
            <person name="Wilson M."/>
            <person name="Piel J."/>
            <person name="Ashoor H."/>
            <person name="Bougouffa S."/>
            <person name="Bajic V.B."/>
            <person name="Ryu T."/>
            <person name="Ravasi T."/>
            <person name="Bayer T."/>
            <person name="Micklem G."/>
            <person name="Kim H."/>
            <person name="Bhak J."/>
            <person name="Lajeunesse T.C."/>
            <person name="Voolstra C.R."/>
        </authorList>
    </citation>
    <scope>NUCLEOTIDE SEQUENCE [LARGE SCALE GENOMIC DNA]</scope>
    <source>
        <strain evidence="2 3">CCMP2467</strain>
    </source>
</reference>
<evidence type="ECO:0000313" key="2">
    <source>
        <dbReference type="EMBL" id="OLP74977.1"/>
    </source>
</evidence>
<keyword evidence="1" id="KW-1133">Transmembrane helix</keyword>
<comment type="caution">
    <text evidence="2">The sequence shown here is derived from an EMBL/GenBank/DDBJ whole genome shotgun (WGS) entry which is preliminary data.</text>
</comment>
<evidence type="ECO:0000256" key="1">
    <source>
        <dbReference type="SAM" id="Phobius"/>
    </source>
</evidence>
<organism evidence="2 3">
    <name type="scientific">Symbiodinium microadriaticum</name>
    <name type="common">Dinoflagellate</name>
    <name type="synonym">Zooxanthella microadriatica</name>
    <dbReference type="NCBI Taxonomy" id="2951"/>
    <lineage>
        <taxon>Eukaryota</taxon>
        <taxon>Sar</taxon>
        <taxon>Alveolata</taxon>
        <taxon>Dinophyceae</taxon>
        <taxon>Suessiales</taxon>
        <taxon>Symbiodiniaceae</taxon>
        <taxon>Symbiodinium</taxon>
    </lineage>
</organism>
<dbReference type="EMBL" id="LSRX01002949">
    <property type="protein sequence ID" value="OLP74977.1"/>
    <property type="molecule type" value="Genomic_DNA"/>
</dbReference>
<evidence type="ECO:0000313" key="3">
    <source>
        <dbReference type="Proteomes" id="UP000186817"/>
    </source>
</evidence>
<gene>
    <name evidence="2" type="ORF">AK812_SmicGene45317</name>
</gene>
<name>A0A1Q9BWB2_SYMMI</name>
<protein>
    <submittedName>
        <fullName evidence="2">Uncharacterized protein</fullName>
    </submittedName>
</protein>
<feature type="transmembrane region" description="Helical" evidence="1">
    <location>
        <begin position="41"/>
        <end position="64"/>
    </location>
</feature>
<keyword evidence="3" id="KW-1185">Reference proteome</keyword>
<keyword evidence="1" id="KW-0472">Membrane</keyword>
<dbReference type="OrthoDB" id="10663106at2759"/>
<proteinExistence type="predicted"/>
<dbReference type="Proteomes" id="UP000186817">
    <property type="component" value="Unassembled WGS sequence"/>
</dbReference>